<feature type="non-terminal residue" evidence="2">
    <location>
        <position position="1"/>
    </location>
</feature>
<dbReference type="Pfam" id="PF00658">
    <property type="entry name" value="MLLE"/>
    <property type="match status" value="1"/>
</dbReference>
<evidence type="ECO:0000313" key="3">
    <source>
        <dbReference type="Proteomes" id="UP000601435"/>
    </source>
</evidence>
<evidence type="ECO:0000259" key="1">
    <source>
        <dbReference type="PROSITE" id="PS51309"/>
    </source>
</evidence>
<gene>
    <name evidence="2" type="primary">PAB1</name>
    <name evidence="2" type="ORF">SNEC2469_LOCUS28200</name>
</gene>
<organism evidence="2 3">
    <name type="scientific">Symbiodinium necroappetens</name>
    <dbReference type="NCBI Taxonomy" id="1628268"/>
    <lineage>
        <taxon>Eukaryota</taxon>
        <taxon>Sar</taxon>
        <taxon>Alveolata</taxon>
        <taxon>Dinophyceae</taxon>
        <taxon>Suessiales</taxon>
        <taxon>Symbiodiniaceae</taxon>
        <taxon>Symbiodinium</taxon>
    </lineage>
</organism>
<feature type="domain" description="PABC" evidence="1">
    <location>
        <begin position="1"/>
        <end position="59"/>
    </location>
</feature>
<proteinExistence type="predicted"/>
<dbReference type="SMART" id="SM00517">
    <property type="entry name" value="PolyA"/>
    <property type="match status" value="1"/>
</dbReference>
<name>A0A813APG3_9DINO</name>
<accession>A0A813APG3</accession>
<dbReference type="SUPFAM" id="SSF63570">
    <property type="entry name" value="PABC (PABP) domain"/>
    <property type="match status" value="1"/>
</dbReference>
<dbReference type="Gene3D" id="1.10.1900.10">
    <property type="entry name" value="c-terminal domain of poly(a) binding protein"/>
    <property type="match status" value="1"/>
</dbReference>
<sequence length="70" mass="7988">VQKQLIGERLFPAISKYQPELAGMMLEMDNSELLILLDSEPQLKAKVDEAMRVLEQAKPLELQIKLGHEE</sequence>
<protein>
    <submittedName>
        <fullName evidence="2">PAB1 protein</fullName>
    </submittedName>
</protein>
<keyword evidence="3" id="KW-1185">Reference proteome</keyword>
<dbReference type="OrthoDB" id="426425at2759"/>
<dbReference type="EMBL" id="CAJNJA010060741">
    <property type="protein sequence ID" value="CAE7871596.1"/>
    <property type="molecule type" value="Genomic_DNA"/>
</dbReference>
<dbReference type="AlphaFoldDB" id="A0A813APG3"/>
<dbReference type="InterPro" id="IPR036053">
    <property type="entry name" value="PABP-dom"/>
</dbReference>
<reference evidence="2" key="1">
    <citation type="submission" date="2021-02" db="EMBL/GenBank/DDBJ databases">
        <authorList>
            <person name="Dougan E. K."/>
            <person name="Rhodes N."/>
            <person name="Thang M."/>
            <person name="Chan C."/>
        </authorList>
    </citation>
    <scope>NUCLEOTIDE SEQUENCE</scope>
</reference>
<dbReference type="Proteomes" id="UP000601435">
    <property type="component" value="Unassembled WGS sequence"/>
</dbReference>
<evidence type="ECO:0000313" key="2">
    <source>
        <dbReference type="EMBL" id="CAE7871596.1"/>
    </source>
</evidence>
<comment type="caution">
    <text evidence="2">The sequence shown here is derived from an EMBL/GenBank/DDBJ whole genome shotgun (WGS) entry which is preliminary data.</text>
</comment>
<dbReference type="InterPro" id="IPR002004">
    <property type="entry name" value="PABP_HYD_C"/>
</dbReference>
<dbReference type="GO" id="GO:0003723">
    <property type="term" value="F:RNA binding"/>
    <property type="evidence" value="ECO:0007669"/>
    <property type="project" value="InterPro"/>
</dbReference>
<dbReference type="PROSITE" id="PS51309">
    <property type="entry name" value="PABC"/>
    <property type="match status" value="1"/>
</dbReference>